<evidence type="ECO:0000256" key="2">
    <source>
        <dbReference type="SAM" id="Phobius"/>
    </source>
</evidence>
<proteinExistence type="predicted"/>
<protein>
    <recommendedName>
        <fullName evidence="3">Metallo-beta-lactamase domain-containing protein</fullName>
    </recommendedName>
</protein>
<dbReference type="CDD" id="cd07719">
    <property type="entry name" value="arylsulfatase_AtsA-like_MBL-fold"/>
    <property type="match status" value="1"/>
</dbReference>
<reference evidence="4" key="1">
    <citation type="submission" date="2018-05" db="EMBL/GenBank/DDBJ databases">
        <authorList>
            <person name="Lanie J.A."/>
            <person name="Ng W.-L."/>
            <person name="Kazmierczak K.M."/>
            <person name="Andrzejewski T.M."/>
            <person name="Davidsen T.M."/>
            <person name="Wayne K.J."/>
            <person name="Tettelin H."/>
            <person name="Glass J.I."/>
            <person name="Rusch D."/>
            <person name="Podicherti R."/>
            <person name="Tsui H.-C.T."/>
            <person name="Winkler M.E."/>
        </authorList>
    </citation>
    <scope>NUCLEOTIDE SEQUENCE</scope>
</reference>
<dbReference type="AlphaFoldDB" id="A0A381WBN5"/>
<feature type="domain" description="Metallo-beta-lactamase" evidence="3">
    <location>
        <begin position="52"/>
        <end position="257"/>
    </location>
</feature>
<dbReference type="Pfam" id="PF12706">
    <property type="entry name" value="Lactamase_B_2"/>
    <property type="match status" value="1"/>
</dbReference>
<keyword evidence="1" id="KW-0378">Hydrolase</keyword>
<keyword evidence="2" id="KW-0472">Membrane</keyword>
<dbReference type="InterPro" id="IPR044094">
    <property type="entry name" value="AtsA-like_MBL-fold"/>
</dbReference>
<dbReference type="Gene3D" id="3.60.15.10">
    <property type="entry name" value="Ribonuclease Z/Hydroxyacylglutathione hydrolase-like"/>
    <property type="match status" value="1"/>
</dbReference>
<dbReference type="InterPro" id="IPR001279">
    <property type="entry name" value="Metallo-B-lactamas"/>
</dbReference>
<accession>A0A381WBN5</accession>
<evidence type="ECO:0000259" key="3">
    <source>
        <dbReference type="SMART" id="SM00849"/>
    </source>
</evidence>
<dbReference type="PANTHER" id="PTHR46018">
    <property type="entry name" value="ZINC PHOSPHODIESTERASE ELAC PROTEIN 1"/>
    <property type="match status" value="1"/>
</dbReference>
<organism evidence="4">
    <name type="scientific">marine metagenome</name>
    <dbReference type="NCBI Taxonomy" id="408172"/>
    <lineage>
        <taxon>unclassified sequences</taxon>
        <taxon>metagenomes</taxon>
        <taxon>ecological metagenomes</taxon>
    </lineage>
</organism>
<feature type="transmembrane region" description="Helical" evidence="2">
    <location>
        <begin position="6"/>
        <end position="26"/>
    </location>
</feature>
<evidence type="ECO:0000313" key="4">
    <source>
        <dbReference type="EMBL" id="SVA49343.1"/>
    </source>
</evidence>
<name>A0A381WBN5_9ZZZZ</name>
<evidence type="ECO:0000256" key="1">
    <source>
        <dbReference type="ARBA" id="ARBA00022801"/>
    </source>
</evidence>
<dbReference type="EMBL" id="UINC01011153">
    <property type="protein sequence ID" value="SVA49343.1"/>
    <property type="molecule type" value="Genomic_DNA"/>
</dbReference>
<gene>
    <name evidence="4" type="ORF">METZ01_LOCUS102197</name>
</gene>
<sequence length="312" mass="34835">MTVRIIHPLYIIFISLVLMFVGSDYVKSQSEITQTKLILLGTGTPNADPDRSGPSLAIVVGDNSYIVDFGPGMVRRASTLSKQWGGKIEALNANNLKLAFLTHLHSDHTAGYADLILTPWVLGRNIPLEVYGPKGLTQMTEDLLKAYRSDINYRLDGLEPANALGWQVNTHEITEGVVFQDDLIEVTAFKINHGSWDNAFGYRFVTPDKTIVISGDTRPSQNLIRYSEGADILVHEVYSQAGFDKKTEVWKKYHAAHHTSTFELGEIAKKTKPDLLILHHILFWGATEEELLDEISQIYDGLVSVGSDMMIY</sequence>
<dbReference type="GO" id="GO:0042781">
    <property type="term" value="F:3'-tRNA processing endoribonuclease activity"/>
    <property type="evidence" value="ECO:0007669"/>
    <property type="project" value="TreeGrafter"/>
</dbReference>
<keyword evidence="2" id="KW-1133">Transmembrane helix</keyword>
<dbReference type="PANTHER" id="PTHR46018:SF2">
    <property type="entry name" value="ZINC PHOSPHODIESTERASE ELAC PROTEIN 1"/>
    <property type="match status" value="1"/>
</dbReference>
<dbReference type="InterPro" id="IPR036866">
    <property type="entry name" value="RibonucZ/Hydroxyglut_hydro"/>
</dbReference>
<keyword evidence="2" id="KW-0812">Transmembrane</keyword>
<dbReference type="SMART" id="SM00849">
    <property type="entry name" value="Lactamase_B"/>
    <property type="match status" value="1"/>
</dbReference>
<dbReference type="SUPFAM" id="SSF56281">
    <property type="entry name" value="Metallo-hydrolase/oxidoreductase"/>
    <property type="match status" value="1"/>
</dbReference>